<evidence type="ECO:0000256" key="1">
    <source>
        <dbReference type="ARBA" id="ARBA00011040"/>
    </source>
</evidence>
<dbReference type="NCBIfam" id="TIGR00345">
    <property type="entry name" value="GET3_arsA_TRC40"/>
    <property type="match status" value="1"/>
</dbReference>
<keyword evidence="2" id="KW-0547">Nucleotide-binding</keyword>
<dbReference type="PANTHER" id="PTHR10803">
    <property type="entry name" value="ARSENICAL PUMP-DRIVING ATPASE ARSENITE-TRANSLOCATING ATPASE"/>
    <property type="match status" value="1"/>
</dbReference>
<dbReference type="GO" id="GO:0005524">
    <property type="term" value="F:ATP binding"/>
    <property type="evidence" value="ECO:0007669"/>
    <property type="project" value="UniProtKB-KW"/>
</dbReference>
<dbReference type="SUPFAM" id="SSF52540">
    <property type="entry name" value="P-loop containing nucleoside triphosphate hydrolases"/>
    <property type="match status" value="1"/>
</dbReference>
<dbReference type="FunFam" id="3.40.50.300:FF:001801">
    <property type="entry name" value="Putative arsenical pump-driving ATPase"/>
    <property type="match status" value="1"/>
</dbReference>
<comment type="catalytic activity">
    <reaction evidence="6">
        <text>arsenite(in) + ATP + H2O = arsenite(out) + ADP + phosphate + H(+)</text>
        <dbReference type="Rhea" id="RHEA:11348"/>
        <dbReference type="ChEBI" id="CHEBI:15377"/>
        <dbReference type="ChEBI" id="CHEBI:15378"/>
        <dbReference type="ChEBI" id="CHEBI:29242"/>
        <dbReference type="ChEBI" id="CHEBI:30616"/>
        <dbReference type="ChEBI" id="CHEBI:43474"/>
        <dbReference type="ChEBI" id="CHEBI:456216"/>
        <dbReference type="EC" id="7.3.2.7"/>
    </reaction>
</comment>
<dbReference type="HOGENOM" id="CLU_040761_1_0_7"/>
<evidence type="ECO:0000313" key="10">
    <source>
        <dbReference type="EMBL" id="ETX06796.1"/>
    </source>
</evidence>
<dbReference type="InterPro" id="IPR025723">
    <property type="entry name" value="ArsA/GET3_ATPase-like"/>
</dbReference>
<evidence type="ECO:0000256" key="6">
    <source>
        <dbReference type="ARBA" id="ARBA00052296"/>
    </source>
</evidence>
<protein>
    <recommendedName>
        <fullName evidence="8">arsenite-transporting ATPase</fullName>
        <ecNumber evidence="8">7.3.2.7</ecNumber>
    </recommendedName>
</protein>
<dbReference type="Pfam" id="PF02374">
    <property type="entry name" value="ArsA_ATPase"/>
    <property type="match status" value="1"/>
</dbReference>
<reference evidence="10 11" key="1">
    <citation type="journal article" date="2014" name="Nature">
        <title>An environmental bacterial taxon with a large and distinct metabolic repertoire.</title>
        <authorList>
            <person name="Wilson M.C."/>
            <person name="Mori T."/>
            <person name="Ruckert C."/>
            <person name="Uria A.R."/>
            <person name="Helf M.J."/>
            <person name="Takada K."/>
            <person name="Gernert C."/>
            <person name="Steffens U.A."/>
            <person name="Heycke N."/>
            <person name="Schmitt S."/>
            <person name="Rinke C."/>
            <person name="Helfrich E.J."/>
            <person name="Brachmann A.O."/>
            <person name="Gurgui C."/>
            <person name="Wakimoto T."/>
            <person name="Kracht M."/>
            <person name="Crusemann M."/>
            <person name="Hentschel U."/>
            <person name="Abe I."/>
            <person name="Matsunaga S."/>
            <person name="Kalinowski J."/>
            <person name="Takeyama H."/>
            <person name="Piel J."/>
        </authorList>
    </citation>
    <scope>NUCLEOTIDE SEQUENCE [LARGE SCALE GENOMIC DNA]</scope>
    <source>
        <strain evidence="11">TSY2</strain>
    </source>
</reference>
<dbReference type="EC" id="7.3.2.7" evidence="8"/>
<organism evidence="10 11">
    <name type="scientific">Candidatus Entotheonella gemina</name>
    <dbReference type="NCBI Taxonomy" id="1429439"/>
    <lineage>
        <taxon>Bacteria</taxon>
        <taxon>Pseudomonadati</taxon>
        <taxon>Nitrospinota/Tectimicrobiota group</taxon>
        <taxon>Candidatus Tectimicrobiota</taxon>
        <taxon>Candidatus Entotheonellia</taxon>
        <taxon>Candidatus Entotheonellales</taxon>
        <taxon>Candidatus Entotheonellaceae</taxon>
        <taxon>Candidatus Entotheonella</taxon>
    </lineage>
</organism>
<feature type="non-terminal residue" evidence="10">
    <location>
        <position position="366"/>
    </location>
</feature>
<dbReference type="Gene3D" id="3.40.50.300">
    <property type="entry name" value="P-loop containing nucleotide triphosphate hydrolases"/>
    <property type="match status" value="1"/>
</dbReference>
<dbReference type="GO" id="GO:0016887">
    <property type="term" value="F:ATP hydrolysis activity"/>
    <property type="evidence" value="ECO:0007669"/>
    <property type="project" value="InterPro"/>
</dbReference>
<name>W4MA89_9BACT</name>
<dbReference type="EMBL" id="AZHX01000601">
    <property type="protein sequence ID" value="ETX06796.1"/>
    <property type="molecule type" value="Genomic_DNA"/>
</dbReference>
<evidence type="ECO:0000256" key="4">
    <source>
        <dbReference type="ARBA" id="ARBA00022849"/>
    </source>
</evidence>
<keyword evidence="4" id="KW-0059">Arsenical resistance</keyword>
<proteinExistence type="inferred from homology"/>
<keyword evidence="5" id="KW-1278">Translocase</keyword>
<evidence type="ECO:0000313" key="11">
    <source>
        <dbReference type="Proteomes" id="UP000019140"/>
    </source>
</evidence>
<accession>W4MA89</accession>
<comment type="similarity">
    <text evidence="1">Belongs to the arsA ATPase family.</text>
</comment>
<dbReference type="Proteomes" id="UP000019140">
    <property type="component" value="Unassembled WGS sequence"/>
</dbReference>
<keyword evidence="3" id="KW-0067">ATP-binding</keyword>
<dbReference type="AlphaFoldDB" id="W4MA89"/>
<keyword evidence="11" id="KW-1185">Reference proteome</keyword>
<evidence type="ECO:0000256" key="2">
    <source>
        <dbReference type="ARBA" id="ARBA00022741"/>
    </source>
</evidence>
<comment type="caution">
    <text evidence="10">The sequence shown here is derived from an EMBL/GenBank/DDBJ whole genome shotgun (WGS) entry which is preliminary data.</text>
</comment>
<dbReference type="InterPro" id="IPR027417">
    <property type="entry name" value="P-loop_NTPase"/>
</dbReference>
<feature type="domain" description="ArsA/GET3 Anion-transporting ATPase-like" evidence="9">
    <location>
        <begin position="31"/>
        <end position="335"/>
    </location>
</feature>
<dbReference type="CDD" id="cd02035">
    <property type="entry name" value="ArsA"/>
    <property type="match status" value="1"/>
</dbReference>
<gene>
    <name evidence="10" type="ORF">ETSY2_15000</name>
</gene>
<evidence type="ECO:0000256" key="7">
    <source>
        <dbReference type="ARBA" id="ARBA00059736"/>
    </source>
</evidence>
<dbReference type="PANTHER" id="PTHR10803:SF3">
    <property type="entry name" value="ATPASE GET3"/>
    <property type="match status" value="1"/>
</dbReference>
<comment type="function">
    <text evidence="7">Anion-transporting ATPase. Catalyzes the extrusion of arsenite.</text>
</comment>
<evidence type="ECO:0000256" key="3">
    <source>
        <dbReference type="ARBA" id="ARBA00022840"/>
    </source>
</evidence>
<sequence length="366" mass="41218">MTIRAACATISSAKSHRINIDFDEVTQHMPRIILVSGKGGTGKTTVASATGLATAKQGYRTLVISFDIAHSLSDVFDLERGLFDQNQGLPLRVTENLDLQEVDVQEDVERHWGDVYRYLATIFTSTGLSSVAAEELAIIPGMEDVVTLLYLNQYMVENTYDVLIVDCAPTGESLRFVSMPTTLEWYMRKIFGIERNVMRAARPIAKMLTDVPLPDESYFAAIQRLFKRIEGIENILLDPETTTIRLVTNPEKMVVRETQRAYMYFGLYGMNTDQIIINRVFPEQAGVFSRLAARQTAYTAEIAEYFQPVPVTQLPLFEDEIIGMARLQEVGHALYGDEDPSQCYISSPSYTFKKDGQDYLLEVVMP</sequence>
<evidence type="ECO:0000259" key="9">
    <source>
        <dbReference type="Pfam" id="PF02374"/>
    </source>
</evidence>
<evidence type="ECO:0000256" key="8">
    <source>
        <dbReference type="ARBA" id="ARBA00066752"/>
    </source>
</evidence>
<dbReference type="InterPro" id="IPR016300">
    <property type="entry name" value="ATPase_ArsA/GET3"/>
</dbReference>
<dbReference type="GO" id="GO:0015446">
    <property type="term" value="F:ATPase-coupled arsenite transmembrane transporter activity"/>
    <property type="evidence" value="ECO:0007669"/>
    <property type="project" value="UniProtKB-EC"/>
</dbReference>
<evidence type="ECO:0000256" key="5">
    <source>
        <dbReference type="ARBA" id="ARBA00022967"/>
    </source>
</evidence>